<accession>A0A915I287</accession>
<sequence length="79" mass="9129">MSLKKPFDLTIAVLYHFRIHTLRRKFMNFASFKFGIRSEIKIMKFGVRFFGPSPSWIYVILCVYCGPDPPLTTVEGLPG</sequence>
<proteinExistence type="predicted"/>
<dbReference type="Proteomes" id="UP000887565">
    <property type="component" value="Unplaced"/>
</dbReference>
<evidence type="ECO:0000313" key="2">
    <source>
        <dbReference type="WBParaSite" id="nRc.2.0.1.t07940-RA"/>
    </source>
</evidence>
<evidence type="ECO:0000313" key="1">
    <source>
        <dbReference type="Proteomes" id="UP000887565"/>
    </source>
</evidence>
<dbReference type="WBParaSite" id="nRc.2.0.1.t07940-RA">
    <property type="protein sequence ID" value="nRc.2.0.1.t07940-RA"/>
    <property type="gene ID" value="nRc.2.0.1.g07940"/>
</dbReference>
<name>A0A915I287_ROMCU</name>
<reference evidence="2" key="1">
    <citation type="submission" date="2022-11" db="UniProtKB">
        <authorList>
            <consortium name="WormBaseParasite"/>
        </authorList>
    </citation>
    <scope>IDENTIFICATION</scope>
</reference>
<keyword evidence="1" id="KW-1185">Reference proteome</keyword>
<protein>
    <submittedName>
        <fullName evidence="2">Uncharacterized protein</fullName>
    </submittedName>
</protein>
<dbReference type="AlphaFoldDB" id="A0A915I287"/>
<organism evidence="1 2">
    <name type="scientific">Romanomermis culicivorax</name>
    <name type="common">Nematode worm</name>
    <dbReference type="NCBI Taxonomy" id="13658"/>
    <lineage>
        <taxon>Eukaryota</taxon>
        <taxon>Metazoa</taxon>
        <taxon>Ecdysozoa</taxon>
        <taxon>Nematoda</taxon>
        <taxon>Enoplea</taxon>
        <taxon>Dorylaimia</taxon>
        <taxon>Mermithida</taxon>
        <taxon>Mermithoidea</taxon>
        <taxon>Mermithidae</taxon>
        <taxon>Romanomermis</taxon>
    </lineage>
</organism>